<reference evidence="1" key="1">
    <citation type="submission" date="2016-04" db="EMBL/GenBank/DDBJ databases">
        <authorList>
            <person name="Evans L.H."/>
            <person name="Alamgir A."/>
            <person name="Owens N."/>
            <person name="Weber N.D."/>
            <person name="Virtaneva K."/>
            <person name="Barbian K."/>
            <person name="Babar A."/>
            <person name="Rosenke K."/>
        </authorList>
    </citation>
    <scope>NUCLEOTIDE SEQUENCE</scope>
    <source>
        <strain evidence="1">86-1</strain>
    </source>
</reference>
<dbReference type="AlphaFoldDB" id="A0A212JCM9"/>
<name>A0A212JCM9_9BACT</name>
<proteinExistence type="predicted"/>
<gene>
    <name evidence="1" type="ORF">KL86DYS1_11848</name>
</gene>
<evidence type="ECO:0000313" key="1">
    <source>
        <dbReference type="EMBL" id="SBV97204.1"/>
    </source>
</evidence>
<sequence>MFLLCFIDLAVEQRSKIKIFCVKIGCYPRQTKYNTYLLSSIIE</sequence>
<organism evidence="1">
    <name type="scientific">uncultured Dysgonomonas sp</name>
    <dbReference type="NCBI Taxonomy" id="206096"/>
    <lineage>
        <taxon>Bacteria</taxon>
        <taxon>Pseudomonadati</taxon>
        <taxon>Bacteroidota</taxon>
        <taxon>Bacteroidia</taxon>
        <taxon>Bacteroidales</taxon>
        <taxon>Dysgonomonadaceae</taxon>
        <taxon>Dysgonomonas</taxon>
        <taxon>environmental samples</taxon>
    </lineage>
</organism>
<protein>
    <submittedName>
        <fullName evidence="1">Uncharacterized protein</fullName>
    </submittedName>
</protein>
<accession>A0A212JCM9</accession>
<dbReference type="EMBL" id="FLUM01000001">
    <property type="protein sequence ID" value="SBV97204.1"/>
    <property type="molecule type" value="Genomic_DNA"/>
</dbReference>